<feature type="region of interest" description="Disordered" evidence="1">
    <location>
        <begin position="68"/>
        <end position="96"/>
    </location>
</feature>
<reference evidence="2" key="1">
    <citation type="submission" date="2022-08" db="EMBL/GenBank/DDBJ databases">
        <authorList>
            <person name="Tistechok S."/>
            <person name="Samborskyy M."/>
            <person name="Roman I."/>
        </authorList>
    </citation>
    <scope>NUCLEOTIDE SEQUENCE</scope>
    <source>
        <strain evidence="2">DSM 103496</strain>
    </source>
</reference>
<gene>
    <name evidence="2" type="ORF">NZH93_09800</name>
</gene>
<comment type="caution">
    <text evidence="2">The sequence shown here is derived from an EMBL/GenBank/DDBJ whole genome shotgun (WGS) entry which is preliminary data.</text>
</comment>
<evidence type="ECO:0000256" key="1">
    <source>
        <dbReference type="SAM" id="MobiDB-lite"/>
    </source>
</evidence>
<keyword evidence="3" id="KW-1185">Reference proteome</keyword>
<name>A0A9X2VII5_9PSEU</name>
<dbReference type="RefSeq" id="WP_259622658.1">
    <property type="nucleotide sequence ID" value="NZ_JANYMP010000003.1"/>
</dbReference>
<dbReference type="Proteomes" id="UP001141259">
    <property type="component" value="Unassembled WGS sequence"/>
</dbReference>
<organism evidence="2 3">
    <name type="scientific">Umezawaea endophytica</name>
    <dbReference type="NCBI Taxonomy" id="1654476"/>
    <lineage>
        <taxon>Bacteria</taxon>
        <taxon>Bacillati</taxon>
        <taxon>Actinomycetota</taxon>
        <taxon>Actinomycetes</taxon>
        <taxon>Pseudonocardiales</taxon>
        <taxon>Pseudonocardiaceae</taxon>
        <taxon>Umezawaea</taxon>
    </lineage>
</organism>
<protein>
    <submittedName>
        <fullName evidence="2">Uncharacterized protein</fullName>
    </submittedName>
</protein>
<dbReference type="AlphaFoldDB" id="A0A9X2VII5"/>
<dbReference type="EMBL" id="JANYMP010000003">
    <property type="protein sequence ID" value="MCS7477147.1"/>
    <property type="molecule type" value="Genomic_DNA"/>
</dbReference>
<evidence type="ECO:0000313" key="3">
    <source>
        <dbReference type="Proteomes" id="UP001141259"/>
    </source>
</evidence>
<proteinExistence type="predicted"/>
<sequence>MNTTLDNSQAWITIRATPSAPAVGLSPLSGEVLAKWVRSHTSPWPAPIPIGAEKPHAGPGVFTFSPDEPAGRYEFNAHTDGSSSLRLPAGGSRRNPTDGETVWAIGEGALAWISIAAVRLASAHASRLGCRGDLSVEIGLGESTPTTTFPYEIWNRGNDGFHPVGTRVPSVRPCRSEFSLVDSGTAELPSLVRPLLIDLLGRFGLTDSRHIDVDGVVRRRNFTGHDDRIRSWTTAIGLASKP</sequence>
<accession>A0A9X2VII5</accession>
<evidence type="ECO:0000313" key="2">
    <source>
        <dbReference type="EMBL" id="MCS7477147.1"/>
    </source>
</evidence>